<keyword evidence="4" id="KW-1185">Reference proteome</keyword>
<evidence type="ECO:0000313" key="4">
    <source>
        <dbReference type="Proteomes" id="UP000250088"/>
    </source>
</evidence>
<proteinExistence type="predicted"/>
<feature type="region of interest" description="Disordered" evidence="1">
    <location>
        <begin position="206"/>
        <end position="234"/>
    </location>
</feature>
<feature type="domain" description="DUF8054" evidence="2">
    <location>
        <begin position="48"/>
        <end position="165"/>
    </location>
</feature>
<name>A0A2Z2HU13_9EURY</name>
<dbReference type="AlphaFoldDB" id="A0A2Z2HU13"/>
<organism evidence="3 4">
    <name type="scientific">Natrarchaeobaculum aegyptiacum</name>
    <dbReference type="NCBI Taxonomy" id="745377"/>
    <lineage>
        <taxon>Archaea</taxon>
        <taxon>Methanobacteriati</taxon>
        <taxon>Methanobacteriota</taxon>
        <taxon>Stenosarchaea group</taxon>
        <taxon>Halobacteria</taxon>
        <taxon>Halobacteriales</taxon>
        <taxon>Natrialbaceae</taxon>
        <taxon>Natrarchaeobaculum</taxon>
    </lineage>
</organism>
<dbReference type="Pfam" id="PF26238">
    <property type="entry name" value="DUF8054_M"/>
    <property type="match status" value="1"/>
</dbReference>
<dbReference type="KEGG" id="naj:B1756_11600"/>
<evidence type="ECO:0000259" key="2">
    <source>
        <dbReference type="Pfam" id="PF26238"/>
    </source>
</evidence>
<feature type="compositionally biased region" description="Polar residues" evidence="1">
    <location>
        <begin position="224"/>
        <end position="234"/>
    </location>
</feature>
<evidence type="ECO:0000313" key="3">
    <source>
        <dbReference type="EMBL" id="ARS90303.1"/>
    </source>
</evidence>
<dbReference type="EMBL" id="CP019893">
    <property type="protein sequence ID" value="ARS90303.1"/>
    <property type="molecule type" value="Genomic_DNA"/>
</dbReference>
<evidence type="ECO:0000256" key="1">
    <source>
        <dbReference type="SAM" id="MobiDB-lite"/>
    </source>
</evidence>
<dbReference type="Proteomes" id="UP000250088">
    <property type="component" value="Chromosome"/>
</dbReference>
<protein>
    <recommendedName>
        <fullName evidence="2">DUF8054 domain-containing protein</fullName>
    </recommendedName>
</protein>
<sequence length="234" mass="25377">MAVVVRPVMLGHLSAALGSIRRMVAPSHEPRPEPTIERDSDHTRDRVDSILRPLDVVVDLPAEREFRLERSFRRAWHRRIDEVRQSGTAPEHLAHWLAVDPAVVDVGEIGTQYAATDDDGLLGVWPSRAAFLADLTAAPLLVDRSPGWCALEADQQETALTALRTLLESCPNCEGTIAESSPSAASAESSTEQTVVHCGRCGSELARTPIEGPTRSTDGHLPSSVGNARHSSWS</sequence>
<gene>
    <name evidence="3" type="ORF">B1756_11600</name>
</gene>
<reference evidence="4" key="1">
    <citation type="submission" date="2017-02" db="EMBL/GenBank/DDBJ databases">
        <title>Natronthermophilus aegyptiacus gen. nov.,sp. nov., an aerobic, extremely halophilic alkalithermophilic archaeon isolated from the athalassohaline Wadi An Natrun, Egypt.</title>
        <authorList>
            <person name="Zhao B."/>
        </authorList>
    </citation>
    <scope>NUCLEOTIDE SEQUENCE [LARGE SCALE GENOMIC DNA]</scope>
    <source>
        <strain evidence="4">JW/NM-HA 15</strain>
    </source>
</reference>
<dbReference type="InterPro" id="IPR058775">
    <property type="entry name" value="DUF8054_M"/>
</dbReference>
<accession>A0A2Z2HU13</accession>